<keyword evidence="3 4" id="KW-0408">Iron</keyword>
<feature type="domain" description="Cytochrome c" evidence="7">
    <location>
        <begin position="49"/>
        <end position="140"/>
    </location>
</feature>
<evidence type="ECO:0000313" key="8">
    <source>
        <dbReference type="EMBL" id="MYZ49381.1"/>
    </source>
</evidence>
<evidence type="ECO:0000256" key="2">
    <source>
        <dbReference type="ARBA" id="ARBA00022723"/>
    </source>
</evidence>
<dbReference type="GO" id="GO:0009055">
    <property type="term" value="F:electron transfer activity"/>
    <property type="evidence" value="ECO:0007669"/>
    <property type="project" value="InterPro"/>
</dbReference>
<gene>
    <name evidence="8" type="ORF">E4O86_16855</name>
</gene>
<dbReference type="InterPro" id="IPR015170">
    <property type="entry name" value="DUF1924_SHP"/>
</dbReference>
<name>A0A964T6D8_9HYPH</name>
<accession>A0A964T6D8</accession>
<evidence type="ECO:0000256" key="3">
    <source>
        <dbReference type="ARBA" id="ARBA00023004"/>
    </source>
</evidence>
<evidence type="ECO:0000313" key="9">
    <source>
        <dbReference type="Proteomes" id="UP000773614"/>
    </source>
</evidence>
<dbReference type="GO" id="GO:0020037">
    <property type="term" value="F:heme binding"/>
    <property type="evidence" value="ECO:0007669"/>
    <property type="project" value="InterPro"/>
</dbReference>
<evidence type="ECO:0000259" key="7">
    <source>
        <dbReference type="PROSITE" id="PS51007"/>
    </source>
</evidence>
<dbReference type="OrthoDB" id="5295318at2"/>
<evidence type="ECO:0000256" key="5">
    <source>
        <dbReference type="SAM" id="MobiDB-lite"/>
    </source>
</evidence>
<dbReference type="GO" id="GO:0046872">
    <property type="term" value="F:metal ion binding"/>
    <property type="evidence" value="ECO:0007669"/>
    <property type="project" value="UniProtKB-KW"/>
</dbReference>
<dbReference type="RefSeq" id="WP_161141722.1">
    <property type="nucleotide sequence ID" value="NZ_SPKJ01000071.1"/>
</dbReference>
<dbReference type="InterPro" id="IPR036909">
    <property type="entry name" value="Cyt_c-like_dom_sf"/>
</dbReference>
<evidence type="ECO:0000256" key="1">
    <source>
        <dbReference type="ARBA" id="ARBA00022617"/>
    </source>
</evidence>
<dbReference type="Proteomes" id="UP000773614">
    <property type="component" value="Unassembled WGS sequence"/>
</dbReference>
<dbReference type="SUPFAM" id="SSF46626">
    <property type="entry name" value="Cytochrome c"/>
    <property type="match status" value="1"/>
</dbReference>
<dbReference type="Gene3D" id="1.10.760.10">
    <property type="entry name" value="Cytochrome c-like domain"/>
    <property type="match status" value="1"/>
</dbReference>
<proteinExistence type="predicted"/>
<dbReference type="EMBL" id="SPKJ01000071">
    <property type="protein sequence ID" value="MYZ49381.1"/>
    <property type="molecule type" value="Genomic_DNA"/>
</dbReference>
<dbReference type="AlphaFoldDB" id="A0A964T6D8"/>
<dbReference type="InterPro" id="IPR009056">
    <property type="entry name" value="Cyt_c-like_dom"/>
</dbReference>
<keyword evidence="2 4" id="KW-0479">Metal-binding</keyword>
<sequence>MRATPRSTFAAGLFAVAAATGPAAAGPAQQAILDHYAAEAKAAGAPSAFSAARGEAFFRAKHGVSAESPSCSACHTADPRNPGRTRAGKPIEPMAVSAVPTRFTDLAEVEKWFRRNCNTVLGRACTPAEKGDFVAFMASR</sequence>
<keyword evidence="6" id="KW-0732">Signal</keyword>
<feature type="region of interest" description="Disordered" evidence="5">
    <location>
        <begin position="69"/>
        <end position="93"/>
    </location>
</feature>
<protein>
    <submittedName>
        <fullName evidence="8">DUF1924 domain-containing protein</fullName>
    </submittedName>
</protein>
<keyword evidence="9" id="KW-1185">Reference proteome</keyword>
<reference evidence="8" key="1">
    <citation type="submission" date="2019-03" db="EMBL/GenBank/DDBJ databases">
        <title>Afifella sp. nov., isolated from activated sludge.</title>
        <authorList>
            <person name="Li Q."/>
            <person name="Liu Y."/>
        </authorList>
    </citation>
    <scope>NUCLEOTIDE SEQUENCE</scope>
    <source>
        <strain evidence="8">L72</strain>
    </source>
</reference>
<feature type="signal peptide" evidence="6">
    <location>
        <begin position="1"/>
        <end position="25"/>
    </location>
</feature>
<keyword evidence="1 4" id="KW-0349">Heme</keyword>
<organism evidence="8 9">
    <name type="scientific">Propylenella binzhouense</name>
    <dbReference type="NCBI Taxonomy" id="2555902"/>
    <lineage>
        <taxon>Bacteria</taxon>
        <taxon>Pseudomonadati</taxon>
        <taxon>Pseudomonadota</taxon>
        <taxon>Alphaproteobacteria</taxon>
        <taxon>Hyphomicrobiales</taxon>
        <taxon>Propylenellaceae</taxon>
        <taxon>Propylenella</taxon>
    </lineage>
</organism>
<dbReference type="Pfam" id="PF09086">
    <property type="entry name" value="DUF1924"/>
    <property type="match status" value="1"/>
</dbReference>
<evidence type="ECO:0000256" key="6">
    <source>
        <dbReference type="SAM" id="SignalP"/>
    </source>
</evidence>
<comment type="caution">
    <text evidence="8">The sequence shown here is derived from an EMBL/GenBank/DDBJ whole genome shotgun (WGS) entry which is preliminary data.</text>
</comment>
<feature type="chain" id="PRO_5037132270" evidence="6">
    <location>
        <begin position="26"/>
        <end position="140"/>
    </location>
</feature>
<dbReference type="PROSITE" id="PS51007">
    <property type="entry name" value="CYTC"/>
    <property type="match status" value="1"/>
</dbReference>
<evidence type="ECO:0000256" key="4">
    <source>
        <dbReference type="PROSITE-ProRule" id="PRU00433"/>
    </source>
</evidence>